<protein>
    <submittedName>
        <fullName evidence="4">DNA-binding transcriptional regulator, AcrR family</fullName>
    </submittedName>
</protein>
<dbReference type="PANTHER" id="PTHR30055:SF174">
    <property type="entry name" value="TRANSCRIPTIONAL REGULATORY PROTEIN (PROBABLY TETR-FAMILY)-RELATED"/>
    <property type="match status" value="1"/>
</dbReference>
<keyword evidence="5" id="KW-1185">Reference proteome</keyword>
<dbReference type="PRINTS" id="PR00455">
    <property type="entry name" value="HTHTETR"/>
</dbReference>
<evidence type="ECO:0000313" key="5">
    <source>
        <dbReference type="Proteomes" id="UP000182241"/>
    </source>
</evidence>
<reference evidence="5" key="1">
    <citation type="submission" date="2016-10" db="EMBL/GenBank/DDBJ databases">
        <authorList>
            <person name="Varghese N."/>
            <person name="Submissions S."/>
        </authorList>
    </citation>
    <scope>NUCLEOTIDE SEQUENCE [LARGE SCALE GENOMIC DNA]</scope>
    <source>
        <strain evidence="5">DSM 44234</strain>
    </source>
</reference>
<evidence type="ECO:0000256" key="2">
    <source>
        <dbReference type="PROSITE-ProRule" id="PRU00335"/>
    </source>
</evidence>
<evidence type="ECO:0000313" key="4">
    <source>
        <dbReference type="EMBL" id="SEB74809.1"/>
    </source>
</evidence>
<dbReference type="InterPro" id="IPR009057">
    <property type="entry name" value="Homeodomain-like_sf"/>
</dbReference>
<dbReference type="OrthoDB" id="3767959at2"/>
<dbReference type="AlphaFoldDB" id="A0A1H4LVK5"/>
<feature type="DNA-binding region" description="H-T-H motif" evidence="2">
    <location>
        <begin position="41"/>
        <end position="60"/>
    </location>
</feature>
<dbReference type="STRING" id="57704.SAMN04489793_0712"/>
<dbReference type="SUPFAM" id="SSF46689">
    <property type="entry name" value="Homeodomain-like"/>
    <property type="match status" value="1"/>
</dbReference>
<dbReference type="PANTHER" id="PTHR30055">
    <property type="entry name" value="HTH-TYPE TRANSCRIPTIONAL REGULATOR RUTR"/>
    <property type="match status" value="1"/>
</dbReference>
<accession>A0A1H4LVK5</accession>
<dbReference type="InterPro" id="IPR001647">
    <property type="entry name" value="HTH_TetR"/>
</dbReference>
<dbReference type="Pfam" id="PF00440">
    <property type="entry name" value="TetR_N"/>
    <property type="match status" value="1"/>
</dbReference>
<dbReference type="GO" id="GO:0003700">
    <property type="term" value="F:DNA-binding transcription factor activity"/>
    <property type="evidence" value="ECO:0007669"/>
    <property type="project" value="TreeGrafter"/>
</dbReference>
<dbReference type="GeneID" id="300995700"/>
<evidence type="ECO:0000256" key="1">
    <source>
        <dbReference type="ARBA" id="ARBA00023125"/>
    </source>
</evidence>
<proteinExistence type="predicted"/>
<sequence length="222" mass="23682">MTQEATRPRTGTRGVPREVRAAEIVEAAAAEFGARGYAAAQVTAVAERAGVSKALVLAYFGSKEKLYIACVQKAGPLVFDAVRDAFALPDPDPLPGSLFSRAAVRVLTSIVTSLEGRTGYWALLYDRSVPEGDGRTVARGQRHRLREQSSSAVSGVVRAAGLTDPRDQAAAVIVWESMISGVMQWWRLNPDMSAAEIAASSTRILAAWSVPAPSPSRETETP</sequence>
<dbReference type="PROSITE" id="PS50977">
    <property type="entry name" value="HTH_TETR_2"/>
    <property type="match status" value="1"/>
</dbReference>
<dbReference type="GO" id="GO:0000976">
    <property type="term" value="F:transcription cis-regulatory region binding"/>
    <property type="evidence" value="ECO:0007669"/>
    <property type="project" value="TreeGrafter"/>
</dbReference>
<gene>
    <name evidence="4" type="ORF">SAMN04489793_0712</name>
</gene>
<organism evidence="4 5">
    <name type="scientific">Tsukamurella tyrosinosolvens</name>
    <dbReference type="NCBI Taxonomy" id="57704"/>
    <lineage>
        <taxon>Bacteria</taxon>
        <taxon>Bacillati</taxon>
        <taxon>Actinomycetota</taxon>
        <taxon>Actinomycetes</taxon>
        <taxon>Mycobacteriales</taxon>
        <taxon>Tsukamurellaceae</taxon>
        <taxon>Tsukamurella</taxon>
    </lineage>
</organism>
<dbReference type="EMBL" id="FNSA01000003">
    <property type="protein sequence ID" value="SEB74809.1"/>
    <property type="molecule type" value="Genomic_DNA"/>
</dbReference>
<dbReference type="Gene3D" id="1.10.357.10">
    <property type="entry name" value="Tetracycline Repressor, domain 2"/>
    <property type="match status" value="1"/>
</dbReference>
<dbReference type="RefSeq" id="WP_068523544.1">
    <property type="nucleotide sequence ID" value="NZ_CBDRGN010000005.1"/>
</dbReference>
<keyword evidence="1 2" id="KW-0238">DNA-binding</keyword>
<dbReference type="InterPro" id="IPR050109">
    <property type="entry name" value="HTH-type_TetR-like_transc_reg"/>
</dbReference>
<feature type="domain" description="HTH tetR-type" evidence="3">
    <location>
        <begin position="18"/>
        <end position="78"/>
    </location>
</feature>
<evidence type="ECO:0000259" key="3">
    <source>
        <dbReference type="PROSITE" id="PS50977"/>
    </source>
</evidence>
<name>A0A1H4LVK5_TSUTY</name>
<dbReference type="Proteomes" id="UP000182241">
    <property type="component" value="Unassembled WGS sequence"/>
</dbReference>